<dbReference type="SUPFAM" id="SSF52141">
    <property type="entry name" value="Uracil-DNA glycosylase-like"/>
    <property type="match status" value="1"/>
</dbReference>
<evidence type="ECO:0000256" key="9">
    <source>
        <dbReference type="HAMAP-Rule" id="MF_00148"/>
    </source>
</evidence>
<comment type="similarity">
    <text evidence="3 9 11">Belongs to the uracil-DNA glycosylase (UDG) superfamily. UNG family.</text>
</comment>
<evidence type="ECO:0000256" key="6">
    <source>
        <dbReference type="ARBA" id="ARBA00022763"/>
    </source>
</evidence>
<dbReference type="STRING" id="859654.BVAF_545"/>
<evidence type="ECO:0000256" key="1">
    <source>
        <dbReference type="ARBA" id="ARBA00001400"/>
    </source>
</evidence>
<dbReference type="PANTHER" id="PTHR11264">
    <property type="entry name" value="URACIL-DNA GLYCOSYLASE"/>
    <property type="match status" value="1"/>
</dbReference>
<evidence type="ECO:0000256" key="11">
    <source>
        <dbReference type="RuleBase" id="RU003780"/>
    </source>
</evidence>
<dbReference type="InterPro" id="IPR002043">
    <property type="entry name" value="UDG_fam1"/>
</dbReference>
<dbReference type="GO" id="GO:0004844">
    <property type="term" value="F:uracil DNA N-glycosylase activity"/>
    <property type="evidence" value="ECO:0007669"/>
    <property type="project" value="UniProtKB-UniRule"/>
</dbReference>
<reference evidence="13 14" key="1">
    <citation type="journal article" date="2010" name="BMC Genomics">
        <title>Unprecedented loss of ammonia assimilation capability in a urease-encoding bacterial mutualist.</title>
        <authorList>
            <person name="Williams L.E."/>
            <person name="Wernegreen J.J."/>
        </authorList>
    </citation>
    <scope>NUCLEOTIDE SEQUENCE [LARGE SCALE GENOMIC DNA]</scope>
    <source>
        <strain evidence="13 14">BVAF</strain>
    </source>
</reference>
<dbReference type="GO" id="GO:0005737">
    <property type="term" value="C:cytoplasm"/>
    <property type="evidence" value="ECO:0007669"/>
    <property type="project" value="UniProtKB-SubCell"/>
</dbReference>
<keyword evidence="14" id="KW-1185">Reference proteome</keyword>
<gene>
    <name evidence="9 13" type="primary">ung</name>
    <name evidence="13" type="ordered locus">BVAF_545</name>
</gene>
<dbReference type="CDD" id="cd10027">
    <property type="entry name" value="UDG-F1-like"/>
    <property type="match status" value="1"/>
</dbReference>
<dbReference type="Pfam" id="PF03167">
    <property type="entry name" value="UDG"/>
    <property type="match status" value="1"/>
</dbReference>
<evidence type="ECO:0000313" key="14">
    <source>
        <dbReference type="Proteomes" id="UP000007464"/>
    </source>
</evidence>
<accession>E8Q6F8</accession>
<evidence type="ECO:0000256" key="5">
    <source>
        <dbReference type="ARBA" id="ARBA00018429"/>
    </source>
</evidence>
<dbReference type="InterPro" id="IPR005122">
    <property type="entry name" value="Uracil-DNA_glycosylase-like"/>
</dbReference>
<dbReference type="InterPro" id="IPR018085">
    <property type="entry name" value="Ura-DNA_Glyclase_AS"/>
</dbReference>
<dbReference type="GO" id="GO:0097510">
    <property type="term" value="P:base-excision repair, AP site formation via deaminated base removal"/>
    <property type="evidence" value="ECO:0007669"/>
    <property type="project" value="TreeGrafter"/>
</dbReference>
<dbReference type="EC" id="3.2.2.27" evidence="4 9"/>
<name>E8Q6F8_BLOVB</name>
<dbReference type="Gene3D" id="3.40.470.10">
    <property type="entry name" value="Uracil-DNA glycosylase-like domain"/>
    <property type="match status" value="1"/>
</dbReference>
<keyword evidence="8 9" id="KW-0234">DNA repair</keyword>
<evidence type="ECO:0000259" key="12">
    <source>
        <dbReference type="SMART" id="SM00986"/>
    </source>
</evidence>
<evidence type="ECO:0000313" key="13">
    <source>
        <dbReference type="EMBL" id="ADV33927.1"/>
    </source>
</evidence>
<keyword evidence="7 9" id="KW-0378">Hydrolase</keyword>
<dbReference type="RefSeq" id="WP_013516852.1">
    <property type="nucleotide sequence ID" value="NC_014909.2"/>
</dbReference>
<feature type="domain" description="Uracil-DNA glycosylase-like" evidence="12">
    <location>
        <begin position="49"/>
        <end position="210"/>
    </location>
</feature>
<dbReference type="NCBIfam" id="NF003592">
    <property type="entry name" value="PRK05254.1-5"/>
    <property type="match status" value="1"/>
</dbReference>
<feature type="active site" description="Proton acceptor" evidence="9 10">
    <location>
        <position position="64"/>
    </location>
</feature>
<dbReference type="FunFam" id="3.40.470.10:FF:000001">
    <property type="entry name" value="Uracil-DNA glycosylase"/>
    <property type="match status" value="1"/>
</dbReference>
<dbReference type="KEGG" id="bva:BVAF_545"/>
<dbReference type="PROSITE" id="PS00130">
    <property type="entry name" value="U_DNA_GLYCOSYLASE"/>
    <property type="match status" value="1"/>
</dbReference>
<evidence type="ECO:0000256" key="4">
    <source>
        <dbReference type="ARBA" id="ARBA00012030"/>
    </source>
</evidence>
<evidence type="ECO:0000256" key="3">
    <source>
        <dbReference type="ARBA" id="ARBA00008184"/>
    </source>
</evidence>
<evidence type="ECO:0000256" key="8">
    <source>
        <dbReference type="ARBA" id="ARBA00023204"/>
    </source>
</evidence>
<comment type="function">
    <text evidence="2 9 11">Excises uracil residues from the DNA which can arise as a result of misincorporation of dUMP residues by DNA polymerase or due to deamination of cytosine.</text>
</comment>
<dbReference type="AlphaFoldDB" id="E8Q6F8"/>
<organism evidence="13 14">
    <name type="scientific">Blochmanniella vafra (strain BVAF)</name>
    <dbReference type="NCBI Taxonomy" id="859654"/>
    <lineage>
        <taxon>Bacteria</taxon>
        <taxon>Pseudomonadati</taxon>
        <taxon>Pseudomonadota</taxon>
        <taxon>Gammaproteobacteria</taxon>
        <taxon>Enterobacterales</taxon>
        <taxon>Enterobacteriaceae</taxon>
        <taxon>ant endosymbionts</taxon>
        <taxon>Candidatus Blochmanniella</taxon>
    </lineage>
</organism>
<proteinExistence type="inferred from homology"/>
<dbReference type="NCBIfam" id="NF003588">
    <property type="entry name" value="PRK05254.1-1"/>
    <property type="match status" value="1"/>
</dbReference>
<dbReference type="InterPro" id="IPR036895">
    <property type="entry name" value="Uracil-DNA_glycosylase-like_sf"/>
</dbReference>
<comment type="subcellular location">
    <subcellularLocation>
        <location evidence="9">Cytoplasm</location>
    </subcellularLocation>
</comment>
<keyword evidence="6 9" id="KW-0227">DNA damage</keyword>
<evidence type="ECO:0000256" key="7">
    <source>
        <dbReference type="ARBA" id="ARBA00022801"/>
    </source>
</evidence>
<dbReference type="HAMAP" id="MF_00148">
    <property type="entry name" value="UDG"/>
    <property type="match status" value="1"/>
</dbReference>
<dbReference type="HOGENOM" id="CLU_032162_3_1_6"/>
<sequence length="222" mass="25512">MNQRLTWKLLLSKETKLPYFKKIFNILNQKNKLGITIYPKSTDIFNAFRFTEFESVKVVILGQDPYHRPNQAHGLAFSVSPGITPPPSLKNIYKELSTDISDFITPKHGYLLSWAKEGVLLLNSILTVEQGKSCSHAYIGWEKFTDKIIHILNIYQKNIVFLLWGNYAKRKGKIINTQKHYILSAAHPSPLSAHYGFLGCKHFSKTNALLLKHNKNTINWKL</sequence>
<evidence type="ECO:0000256" key="2">
    <source>
        <dbReference type="ARBA" id="ARBA00002631"/>
    </source>
</evidence>
<dbReference type="SMART" id="SM00986">
    <property type="entry name" value="UDG"/>
    <property type="match status" value="1"/>
</dbReference>
<dbReference type="NCBIfam" id="NF003591">
    <property type="entry name" value="PRK05254.1-4"/>
    <property type="match status" value="1"/>
</dbReference>
<dbReference type="EMBL" id="CP002189">
    <property type="protein sequence ID" value="ADV33927.1"/>
    <property type="molecule type" value="Genomic_DNA"/>
</dbReference>
<comment type="catalytic activity">
    <reaction evidence="1 9 11">
        <text>Hydrolyzes single-stranded DNA or mismatched double-stranded DNA and polynucleotides, releasing free uracil.</text>
        <dbReference type="EC" id="3.2.2.27"/>
    </reaction>
</comment>
<dbReference type="SMART" id="SM00987">
    <property type="entry name" value="UreE_C"/>
    <property type="match status" value="1"/>
</dbReference>
<dbReference type="NCBIfam" id="NF003589">
    <property type="entry name" value="PRK05254.1-2"/>
    <property type="match status" value="1"/>
</dbReference>
<protein>
    <recommendedName>
        <fullName evidence="5 9">Uracil-DNA glycosylase</fullName>
        <shortName evidence="9">UDG</shortName>
        <ecNumber evidence="4 9">3.2.2.27</ecNumber>
    </recommendedName>
</protein>
<dbReference type="Proteomes" id="UP000007464">
    <property type="component" value="Chromosome"/>
</dbReference>
<dbReference type="NCBIfam" id="TIGR00628">
    <property type="entry name" value="ung"/>
    <property type="match status" value="1"/>
</dbReference>
<dbReference type="PANTHER" id="PTHR11264:SF0">
    <property type="entry name" value="URACIL-DNA GLYCOSYLASE"/>
    <property type="match status" value="1"/>
</dbReference>
<keyword evidence="9" id="KW-0963">Cytoplasm</keyword>
<evidence type="ECO:0000256" key="10">
    <source>
        <dbReference type="PROSITE-ProRule" id="PRU10072"/>
    </source>
</evidence>
<dbReference type="OrthoDB" id="9804372at2"/>